<feature type="transmembrane region" description="Helical" evidence="1">
    <location>
        <begin position="6"/>
        <end position="24"/>
    </location>
</feature>
<dbReference type="STRING" id="504486.SAMN05660703_2438"/>
<protein>
    <submittedName>
        <fullName evidence="2">Uncharacterized protein</fullName>
    </submittedName>
</protein>
<gene>
    <name evidence="2" type="ORF">SAMN05660703_2438</name>
</gene>
<dbReference type="AlphaFoldDB" id="A0A1W2BJV2"/>
<evidence type="ECO:0000313" key="2">
    <source>
        <dbReference type="EMBL" id="SMC72798.1"/>
    </source>
</evidence>
<organism evidence="2 3">
    <name type="scientific">Cellulophaga tyrosinoxydans</name>
    <dbReference type="NCBI Taxonomy" id="504486"/>
    <lineage>
        <taxon>Bacteria</taxon>
        <taxon>Pseudomonadati</taxon>
        <taxon>Bacteroidota</taxon>
        <taxon>Flavobacteriia</taxon>
        <taxon>Flavobacteriales</taxon>
        <taxon>Flavobacteriaceae</taxon>
        <taxon>Cellulophaga</taxon>
    </lineage>
</organism>
<name>A0A1W2BJV2_9FLAO</name>
<dbReference type="Proteomes" id="UP000192360">
    <property type="component" value="Unassembled WGS sequence"/>
</dbReference>
<keyword evidence="1" id="KW-1133">Transmembrane helix</keyword>
<keyword evidence="1" id="KW-0812">Transmembrane</keyword>
<keyword evidence="1" id="KW-0472">Membrane</keyword>
<feature type="transmembrane region" description="Helical" evidence="1">
    <location>
        <begin position="36"/>
        <end position="55"/>
    </location>
</feature>
<evidence type="ECO:0000313" key="3">
    <source>
        <dbReference type="Proteomes" id="UP000192360"/>
    </source>
</evidence>
<accession>A0A1W2BJV2</accession>
<dbReference type="EMBL" id="FWXO01000004">
    <property type="protein sequence ID" value="SMC72798.1"/>
    <property type="molecule type" value="Genomic_DNA"/>
</dbReference>
<proteinExistence type="predicted"/>
<reference evidence="2 3" key="1">
    <citation type="submission" date="2017-04" db="EMBL/GenBank/DDBJ databases">
        <authorList>
            <person name="Afonso C.L."/>
            <person name="Miller P.J."/>
            <person name="Scott M.A."/>
            <person name="Spackman E."/>
            <person name="Goraichik I."/>
            <person name="Dimitrov K.M."/>
            <person name="Suarez D.L."/>
            <person name="Swayne D.E."/>
        </authorList>
    </citation>
    <scope>NUCLEOTIDE SEQUENCE [LARGE SCALE GENOMIC DNA]</scope>
    <source>
        <strain evidence="2 3">DSM 21164</strain>
    </source>
</reference>
<sequence length="215" mass="25186">MLLLILLLLLSMLIIGLYFLFRLIKWILKKKVRSIWALVLLTLVALSWLIKFAFFTKMEFISSKVYPDLYLVKNPVNNKDSIHSAIKRMVLEKVNNEFLTENITLEFLQNRGVPYRLRFYEYYTGTPIFVPFGEAGTTHFIEHEEDPGGFSSEEISNYNAYRIAEFYLKYCDSDSLNFVGTIDYYQNWEIIKTDTILNQCKINTAKVPADTIVEE</sequence>
<evidence type="ECO:0000256" key="1">
    <source>
        <dbReference type="SAM" id="Phobius"/>
    </source>
</evidence>
<keyword evidence="3" id="KW-1185">Reference proteome</keyword>